<proteinExistence type="predicted"/>
<dbReference type="Gene3D" id="3.40.50.720">
    <property type="entry name" value="NAD(P)-binding Rossmann-like Domain"/>
    <property type="match status" value="1"/>
</dbReference>
<feature type="domain" description="NAD(P)-binding" evidence="1">
    <location>
        <begin position="6"/>
        <end position="175"/>
    </location>
</feature>
<dbReference type="AlphaFoldDB" id="A0A099F4L3"/>
<dbReference type="STRING" id="376733.SAMN04487972_10330"/>
<evidence type="ECO:0000313" key="2">
    <source>
        <dbReference type="EMBL" id="KGJ05228.1"/>
    </source>
</evidence>
<dbReference type="InterPro" id="IPR051604">
    <property type="entry name" value="Ergot_Alk_Oxidoreductase"/>
</dbReference>
<sequence>MIVVTGATGSVGKHLVRNLHSQQVEVVAAVRDQTRASLPEGVRSVAMDIENLSSVENAVAGADAVFWLWPSLSGSETAEAGGDIGRILGASGARVTYLSAEAAAAEPTSSWAIMENAIEQAVAEWTILRCTGFAKNVRMWIPQIQSGDTVRWPFANATRSLIHEADIADAAAATLIDKTHTGQRYTLTGPSALRQVDQVKIIGKTIGRNLNWDEEPFEEARDRLAQEFGDLELAEYIMESWQEFIDKPEPVTSSVRMLTGHDPRSFESWVLDHAHEFRG</sequence>
<dbReference type="EMBL" id="JRKN01000007">
    <property type="protein sequence ID" value="KGJ05228.1"/>
    <property type="molecule type" value="Genomic_DNA"/>
</dbReference>
<dbReference type="Proteomes" id="UP000182312">
    <property type="component" value="Unassembled WGS sequence"/>
</dbReference>
<dbReference type="OrthoDB" id="7419852at2"/>
<dbReference type="InterPro" id="IPR016040">
    <property type="entry name" value="NAD(P)-bd_dom"/>
</dbReference>
<dbReference type="eggNOG" id="COG0702">
    <property type="taxonomic scope" value="Bacteria"/>
</dbReference>
<accession>A0A099F4L3</accession>
<dbReference type="PANTHER" id="PTHR43162:SF1">
    <property type="entry name" value="PRESTALK A DIFFERENTIATION PROTEIN A"/>
    <property type="match status" value="1"/>
</dbReference>
<dbReference type="SUPFAM" id="SSF51735">
    <property type="entry name" value="NAD(P)-binding Rossmann-fold domains"/>
    <property type="match status" value="1"/>
</dbReference>
<reference evidence="2 4" key="2">
    <citation type="submission" date="2014-10" db="EMBL/GenBank/DDBJ databases">
        <title>Paracoccus sanguinis sp. nov., isolated from clinical specimens of New York State patients.</title>
        <authorList>
            <person name="Mingle L.A."/>
            <person name="Cole J.A."/>
            <person name="Lapierre P."/>
            <person name="Musser K.A."/>
        </authorList>
    </citation>
    <scope>NUCLEOTIDE SEQUENCE [LARGE SCALE GENOMIC DNA]</scope>
    <source>
        <strain evidence="2 4">JCM 14014</strain>
    </source>
</reference>
<evidence type="ECO:0000313" key="3">
    <source>
        <dbReference type="EMBL" id="SFA43424.1"/>
    </source>
</evidence>
<evidence type="ECO:0000259" key="1">
    <source>
        <dbReference type="Pfam" id="PF13460"/>
    </source>
</evidence>
<dbReference type="Pfam" id="PF13460">
    <property type="entry name" value="NAD_binding_10"/>
    <property type="match status" value="1"/>
</dbReference>
<dbReference type="RefSeq" id="WP_036739983.1">
    <property type="nucleotide sequence ID" value="NZ_FOJO01000003.1"/>
</dbReference>
<reference evidence="2 4" key="1">
    <citation type="submission" date="2014-09" db="EMBL/GenBank/DDBJ databases">
        <authorList>
            <person name="McGinnis J.M."/>
            <person name="Wolfgang W.J."/>
        </authorList>
    </citation>
    <scope>NUCLEOTIDE SEQUENCE [LARGE SCALE GENOMIC DNA]</scope>
    <source>
        <strain evidence="2 4">JCM 14014</strain>
    </source>
</reference>
<evidence type="ECO:0000313" key="5">
    <source>
        <dbReference type="Proteomes" id="UP000182312"/>
    </source>
</evidence>
<dbReference type="EMBL" id="FOJO01000003">
    <property type="protein sequence ID" value="SFA43424.1"/>
    <property type="molecule type" value="Genomic_DNA"/>
</dbReference>
<keyword evidence="4" id="KW-1185">Reference proteome</keyword>
<dbReference type="InterPro" id="IPR036291">
    <property type="entry name" value="NAD(P)-bd_dom_sf"/>
</dbReference>
<organism evidence="2 4">
    <name type="scientific">Paracoccus halophilus</name>
    <dbReference type="NCBI Taxonomy" id="376733"/>
    <lineage>
        <taxon>Bacteria</taxon>
        <taxon>Pseudomonadati</taxon>
        <taxon>Pseudomonadota</taxon>
        <taxon>Alphaproteobacteria</taxon>
        <taxon>Rhodobacterales</taxon>
        <taxon>Paracoccaceae</taxon>
        <taxon>Paracoccus</taxon>
    </lineage>
</organism>
<dbReference type="PANTHER" id="PTHR43162">
    <property type="match status" value="1"/>
</dbReference>
<evidence type="ECO:0000313" key="4">
    <source>
        <dbReference type="Proteomes" id="UP000029846"/>
    </source>
</evidence>
<reference evidence="3 5" key="3">
    <citation type="submission" date="2016-10" db="EMBL/GenBank/DDBJ databases">
        <authorList>
            <person name="de Groot N.N."/>
        </authorList>
    </citation>
    <scope>NUCLEOTIDE SEQUENCE [LARGE SCALE GENOMIC DNA]</scope>
    <source>
        <strain evidence="3 5">CGMCC 1.6117</strain>
    </source>
</reference>
<name>A0A099F4L3_9RHOB</name>
<dbReference type="Proteomes" id="UP000029846">
    <property type="component" value="Unassembled WGS sequence"/>
</dbReference>
<gene>
    <name evidence="2" type="ORF">IT41_07575</name>
    <name evidence="3" type="ORF">SAMN04487972_10330</name>
</gene>
<protein>
    <submittedName>
        <fullName evidence="3">Uncharacterized conserved protein YbjT, contains NAD(P)-binding and DUF2867 domains</fullName>
    </submittedName>
</protein>